<dbReference type="InterPro" id="IPR012830">
    <property type="entry name" value="Citrate_utilization_prot_B"/>
</dbReference>
<feature type="transmembrane region" description="Helical" evidence="4">
    <location>
        <begin position="325"/>
        <end position="345"/>
    </location>
</feature>
<keyword evidence="4" id="KW-1133">Transmembrane helix</keyword>
<protein>
    <submittedName>
        <fullName evidence="5">Tricarballylate utilization 4Fe-4S protein TcuB</fullName>
    </submittedName>
</protein>
<keyword evidence="4" id="KW-0472">Membrane</keyword>
<evidence type="ECO:0000256" key="4">
    <source>
        <dbReference type="SAM" id="Phobius"/>
    </source>
</evidence>
<organism evidence="5 6">
    <name type="scientific">Mycobacterium deserti</name>
    <dbReference type="NCBI Taxonomy" id="2978347"/>
    <lineage>
        <taxon>Bacteria</taxon>
        <taxon>Bacillati</taxon>
        <taxon>Actinomycetota</taxon>
        <taxon>Actinomycetes</taxon>
        <taxon>Mycobacteriales</taxon>
        <taxon>Mycobacteriaceae</taxon>
        <taxon>Mycobacterium</taxon>
    </lineage>
</organism>
<dbReference type="NCBIfam" id="TIGR02484">
    <property type="entry name" value="CitB"/>
    <property type="match status" value="1"/>
</dbReference>
<dbReference type="InterPro" id="IPR036197">
    <property type="entry name" value="NarG-like_sf"/>
</dbReference>
<feature type="transmembrane region" description="Helical" evidence="4">
    <location>
        <begin position="109"/>
        <end position="129"/>
    </location>
</feature>
<evidence type="ECO:0000256" key="2">
    <source>
        <dbReference type="ARBA" id="ARBA00023004"/>
    </source>
</evidence>
<dbReference type="PROSITE" id="PS00198">
    <property type="entry name" value="4FE4S_FER_1"/>
    <property type="match status" value="1"/>
</dbReference>
<dbReference type="SUPFAM" id="SSF54862">
    <property type="entry name" value="4Fe-4S ferredoxins"/>
    <property type="match status" value="1"/>
</dbReference>
<evidence type="ECO:0000313" key="5">
    <source>
        <dbReference type="EMBL" id="MCT7660709.1"/>
    </source>
</evidence>
<keyword evidence="2" id="KW-0408">Iron</keyword>
<keyword evidence="4" id="KW-0812">Transmembrane</keyword>
<comment type="caution">
    <text evidence="5">The sequence shown here is derived from an EMBL/GenBank/DDBJ whole genome shotgun (WGS) entry which is preliminary data.</text>
</comment>
<sequence length="374" mass="41232">MATVDLGIPPVSSFPEGRRQLNICNSCRYCAGYCPVWPALERRVDLTPADVTHLANLCHDCRDCYVACMYTPPHEFAVNPPELFAQVRHETYERFVWPSPRPRWLRGRAAMVGALVGVSALLIALSILTTGGAAFRAGVGSPYDFIEHWVLIGVAAAPAVFAVVVLFCAALNYWRFTHGQFRHLFNARAWLTALGQAATLRHQAGADDGCAYPKDAPSRARRVFHQMVVYGFGLTLLSTTAAAFQQNVLGMYPPYPYLSVPVVSGTVGGVMQVVGCIALMAIKRRSARDQTISSMWRADYAFLWALLILNVTGLLVLVLRTTALFGTTLVIHLAAVLVAFAIAPYTKFVHWIFRLLAIYQNALEVDAAKENSRR</sequence>
<dbReference type="Proteomes" id="UP001206639">
    <property type="component" value="Unassembled WGS sequence"/>
</dbReference>
<reference evidence="6" key="1">
    <citation type="submission" date="2023-07" db="EMBL/GenBank/DDBJ databases">
        <authorList>
            <person name="Deng Y."/>
            <person name="Zhang Y.-Q."/>
        </authorList>
    </citation>
    <scope>NUCLEOTIDE SEQUENCE [LARGE SCALE GENOMIC DNA]</scope>
    <source>
        <strain evidence="6">CPCC 205710</strain>
    </source>
</reference>
<keyword evidence="1" id="KW-0479">Metal-binding</keyword>
<accession>A0ABT2MEL1</accession>
<feature type="transmembrane region" description="Helical" evidence="4">
    <location>
        <begin position="257"/>
        <end position="280"/>
    </location>
</feature>
<feature type="transmembrane region" description="Helical" evidence="4">
    <location>
        <begin position="149"/>
        <end position="174"/>
    </location>
</feature>
<name>A0ABT2MEL1_9MYCO</name>
<dbReference type="InterPro" id="IPR017900">
    <property type="entry name" value="4Fe4S_Fe_S_CS"/>
</dbReference>
<feature type="transmembrane region" description="Helical" evidence="4">
    <location>
        <begin position="301"/>
        <end position="319"/>
    </location>
</feature>
<gene>
    <name evidence="5" type="primary">tcuB</name>
    <name evidence="5" type="ORF">N4S67_20095</name>
</gene>
<evidence type="ECO:0000256" key="3">
    <source>
        <dbReference type="ARBA" id="ARBA00023014"/>
    </source>
</evidence>
<keyword evidence="6" id="KW-1185">Reference proteome</keyword>
<keyword evidence="3" id="KW-0411">Iron-sulfur</keyword>
<feature type="transmembrane region" description="Helical" evidence="4">
    <location>
        <begin position="227"/>
        <end position="245"/>
    </location>
</feature>
<evidence type="ECO:0000256" key="1">
    <source>
        <dbReference type="ARBA" id="ARBA00022723"/>
    </source>
</evidence>
<proteinExistence type="predicted"/>
<dbReference type="RefSeq" id="WP_260994787.1">
    <property type="nucleotide sequence ID" value="NZ_JAODWD010000005.1"/>
</dbReference>
<evidence type="ECO:0000313" key="6">
    <source>
        <dbReference type="Proteomes" id="UP001206639"/>
    </source>
</evidence>
<dbReference type="Gene3D" id="1.20.950.20">
    <property type="entry name" value="Transmembrane di-heme cytochromes, Chain C"/>
    <property type="match status" value="1"/>
</dbReference>
<dbReference type="SUPFAM" id="SSF103501">
    <property type="entry name" value="Respiratory nitrate reductase 1 gamma chain"/>
    <property type="match status" value="1"/>
</dbReference>
<dbReference type="EMBL" id="JAODWD010000005">
    <property type="protein sequence ID" value="MCT7660709.1"/>
    <property type="molecule type" value="Genomic_DNA"/>
</dbReference>